<keyword evidence="1" id="KW-1133">Transmembrane helix</keyword>
<feature type="domain" description="G" evidence="2">
    <location>
        <begin position="48"/>
        <end position="143"/>
    </location>
</feature>
<comment type="caution">
    <text evidence="3">The sequence shown here is derived from an EMBL/GenBank/DDBJ whole genome shotgun (WGS) entry which is preliminary data.</text>
</comment>
<feature type="transmembrane region" description="Helical" evidence="1">
    <location>
        <begin position="271"/>
        <end position="293"/>
    </location>
</feature>
<reference evidence="3 4" key="1">
    <citation type="submission" date="2024-05" db="EMBL/GenBank/DDBJ databases">
        <title>Genome Sequence and Characterization of the New Strain Purple Sulfur Bacterium of Genus Thioalkalicoccus.</title>
        <authorList>
            <person name="Bryantseva I.A."/>
            <person name="Kyndt J.A."/>
            <person name="Imhoff J.F."/>
        </authorList>
    </citation>
    <scope>NUCLEOTIDE SEQUENCE [LARGE SCALE GENOMIC DNA]</scope>
    <source>
        <strain evidence="3 4">Um2</strain>
    </source>
</reference>
<keyword evidence="1" id="KW-0812">Transmembrane</keyword>
<dbReference type="SUPFAM" id="SSF52540">
    <property type="entry name" value="P-loop containing nucleoside triphosphate hydrolases"/>
    <property type="match status" value="1"/>
</dbReference>
<dbReference type="RefSeq" id="WP_369666258.1">
    <property type="nucleotide sequence ID" value="NZ_JBDKXB010000005.1"/>
</dbReference>
<accession>A0ABV4BBK2</accession>
<keyword evidence="1" id="KW-0472">Membrane</keyword>
<dbReference type="InterPro" id="IPR006073">
    <property type="entry name" value="GTP-bd"/>
</dbReference>
<dbReference type="Pfam" id="PF01926">
    <property type="entry name" value="MMR_HSR1"/>
    <property type="match status" value="1"/>
</dbReference>
<organism evidence="3 4">
    <name type="scientific">Thioalkalicoccus limnaeus</name>
    <dbReference type="NCBI Taxonomy" id="120681"/>
    <lineage>
        <taxon>Bacteria</taxon>
        <taxon>Pseudomonadati</taxon>
        <taxon>Pseudomonadota</taxon>
        <taxon>Gammaproteobacteria</taxon>
        <taxon>Chromatiales</taxon>
        <taxon>Chromatiaceae</taxon>
        <taxon>Thioalkalicoccus</taxon>
    </lineage>
</organism>
<dbReference type="InterPro" id="IPR027417">
    <property type="entry name" value="P-loop_NTPase"/>
</dbReference>
<gene>
    <name evidence="3" type="ORF">ABC977_05535</name>
</gene>
<evidence type="ECO:0000259" key="2">
    <source>
        <dbReference type="Pfam" id="PF01926"/>
    </source>
</evidence>
<evidence type="ECO:0000313" key="3">
    <source>
        <dbReference type="EMBL" id="MEY6431870.1"/>
    </source>
</evidence>
<feature type="transmembrane region" description="Helical" evidence="1">
    <location>
        <begin position="313"/>
        <end position="332"/>
    </location>
</feature>
<protein>
    <submittedName>
        <fullName evidence="3">GTPase</fullName>
    </submittedName>
</protein>
<dbReference type="Proteomes" id="UP001564408">
    <property type="component" value="Unassembled WGS sequence"/>
</dbReference>
<dbReference type="Gene3D" id="3.40.50.300">
    <property type="entry name" value="P-loop containing nucleotide triphosphate hydrolases"/>
    <property type="match status" value="1"/>
</dbReference>
<evidence type="ECO:0000256" key="1">
    <source>
        <dbReference type="SAM" id="Phobius"/>
    </source>
</evidence>
<dbReference type="EMBL" id="JBDKXB010000005">
    <property type="protein sequence ID" value="MEY6431870.1"/>
    <property type="molecule type" value="Genomic_DNA"/>
</dbReference>
<evidence type="ECO:0000313" key="4">
    <source>
        <dbReference type="Proteomes" id="UP001564408"/>
    </source>
</evidence>
<keyword evidence="4" id="KW-1185">Reference proteome</keyword>
<proteinExistence type="predicted"/>
<name>A0ABV4BBK2_9GAMM</name>
<dbReference type="CDD" id="cd00882">
    <property type="entry name" value="Ras_like_GTPase"/>
    <property type="match status" value="1"/>
</dbReference>
<sequence>MRFGERKAWRDQWRQLRTALLKPSVDERDLAASLAAARAKLPIPVLWLIGKTQAGKTSIIRALTGSDRAEIGSGFQPCTRHARLYDFPAEMPVVRFLDTRGLGEITYDPDEDIRFAEAQAHLLLAVMKVADQRQEAVFDVLRAVRRRHPEWPVLIAQTGLHELYAPVSDHPVPYPFASEPWPDRVPADLRRALIAQRRALPALSGSAPVSWVAIDLTQPDDGYEPADYGLEALWQGIEQVSPLGLKTQLLGDDGVRDLYARTAHLQIVGHALAAAGIGAVPIVDLVGVAAVQAKLLHALGALYRQTWDRRTTAQFLGLLGAGVATGLLAHWFGRSAIKLIPVWGQTVGAVVGAGSGGATTYALGKAAVYFLARRQDGLEVDPTRLRQVYAEALARGARVIQDRARANQR</sequence>